<sequence>MGLNGIQLRIKGKVQGVGFRPYVWQLAHELNLKGDVCNDAEGVLVRVLNVEELEFFISQLHERCPPLARIDSIIRQPCEWPQRPEHFIIRSSGEGRMDTQVIPDAATCPACLAELFNPQDRRYHYPFINCTHCGPRFTIIHKMPYDRPNTAMVNFPLCPSCLSEYRSPCRSAVFMLSLMPARIVVRIFGAARLKDLVGKGMMPYSRRHNFYWAVAYWQLKAWVDFTWLAMPLTLRRLNYYASVNIDQLNLWR</sequence>
<gene>
    <name evidence="3" type="primary">hypF_1</name>
    <name evidence="3" type="ORF">NCTC12282_01606</name>
</gene>
<dbReference type="PANTHER" id="PTHR42959">
    <property type="entry name" value="CARBAMOYLTRANSFERASE"/>
    <property type="match status" value="1"/>
</dbReference>
<keyword evidence="3" id="KW-0808">Transferase</keyword>
<feature type="domain" description="Acylphosphatase-like" evidence="2">
    <location>
        <begin position="5"/>
        <end position="91"/>
    </location>
</feature>
<dbReference type="InterPro" id="IPR036046">
    <property type="entry name" value="Acylphosphatase-like_dom_sf"/>
</dbReference>
<dbReference type="GO" id="GO:0008270">
    <property type="term" value="F:zinc ion binding"/>
    <property type="evidence" value="ECO:0007669"/>
    <property type="project" value="InterPro"/>
</dbReference>
<dbReference type="EC" id="3.6.1.7" evidence="1"/>
<name>A0A484ZEV8_9GAMM</name>
<dbReference type="InterPro" id="IPR017968">
    <property type="entry name" value="Acylphosphatase_CS"/>
</dbReference>
<dbReference type="GO" id="GO:0051604">
    <property type="term" value="P:protein maturation"/>
    <property type="evidence" value="ECO:0007669"/>
    <property type="project" value="TreeGrafter"/>
</dbReference>
<accession>A0A484ZEV8</accession>
<dbReference type="Pfam" id="PF00708">
    <property type="entry name" value="Acylphosphatase"/>
    <property type="match status" value="1"/>
</dbReference>
<dbReference type="Pfam" id="PF07503">
    <property type="entry name" value="zf-HYPF"/>
    <property type="match status" value="1"/>
</dbReference>
<dbReference type="Proteomes" id="UP000373449">
    <property type="component" value="Unassembled WGS sequence"/>
</dbReference>
<protein>
    <recommendedName>
        <fullName evidence="1">acylphosphatase</fullName>
        <ecNumber evidence="1">3.6.1.7</ecNumber>
    </recommendedName>
</protein>
<evidence type="ECO:0000313" key="3">
    <source>
        <dbReference type="EMBL" id="VFS46688.1"/>
    </source>
</evidence>
<keyword evidence="1" id="KW-0378">Hydrolase</keyword>
<dbReference type="GO" id="GO:0003998">
    <property type="term" value="F:acylphosphatase activity"/>
    <property type="evidence" value="ECO:0007669"/>
    <property type="project" value="UniProtKB-EC"/>
</dbReference>
<dbReference type="Gene3D" id="3.90.870.50">
    <property type="match status" value="1"/>
</dbReference>
<feature type="active site" evidence="1">
    <location>
        <position position="38"/>
    </location>
</feature>
<dbReference type="PROSITE" id="PS00150">
    <property type="entry name" value="ACYLPHOSPHATASE_1"/>
    <property type="match status" value="1"/>
</dbReference>
<dbReference type="AlphaFoldDB" id="A0A484ZEV8"/>
<dbReference type="InterPro" id="IPR051060">
    <property type="entry name" value="Carbamoyltrans_HypF-like"/>
</dbReference>
<evidence type="ECO:0000256" key="1">
    <source>
        <dbReference type="PROSITE-ProRule" id="PRU00520"/>
    </source>
</evidence>
<evidence type="ECO:0000313" key="4">
    <source>
        <dbReference type="Proteomes" id="UP000373449"/>
    </source>
</evidence>
<proteinExistence type="predicted"/>
<dbReference type="SUPFAM" id="SSF54975">
    <property type="entry name" value="Acylphosphatase/BLUF domain-like"/>
    <property type="match status" value="1"/>
</dbReference>
<dbReference type="InterPro" id="IPR001792">
    <property type="entry name" value="Acylphosphatase-like_dom"/>
</dbReference>
<comment type="catalytic activity">
    <reaction evidence="1">
        <text>an acyl phosphate + H2O = a carboxylate + phosphate + H(+)</text>
        <dbReference type="Rhea" id="RHEA:14965"/>
        <dbReference type="ChEBI" id="CHEBI:15377"/>
        <dbReference type="ChEBI" id="CHEBI:15378"/>
        <dbReference type="ChEBI" id="CHEBI:29067"/>
        <dbReference type="ChEBI" id="CHEBI:43474"/>
        <dbReference type="ChEBI" id="CHEBI:59918"/>
        <dbReference type="EC" id="3.6.1.7"/>
    </reaction>
</comment>
<dbReference type="GO" id="GO:0016743">
    <property type="term" value="F:carboxyl- or carbamoyltransferase activity"/>
    <property type="evidence" value="ECO:0007669"/>
    <property type="project" value="TreeGrafter"/>
</dbReference>
<dbReference type="InterPro" id="IPR011125">
    <property type="entry name" value="Znf_HypF"/>
</dbReference>
<dbReference type="PANTHER" id="PTHR42959:SF1">
    <property type="entry name" value="CARBAMOYLTRANSFERASE HYPF"/>
    <property type="match status" value="1"/>
</dbReference>
<feature type="active site" evidence="1">
    <location>
        <position position="20"/>
    </location>
</feature>
<dbReference type="EMBL" id="CAADJA010000002">
    <property type="protein sequence ID" value="VFS46688.1"/>
    <property type="molecule type" value="Genomic_DNA"/>
</dbReference>
<dbReference type="PROSITE" id="PS51160">
    <property type="entry name" value="ACYLPHOSPHATASE_3"/>
    <property type="match status" value="1"/>
</dbReference>
<organism evidence="3 4">
    <name type="scientific">Budvicia aquatica</name>
    <dbReference type="NCBI Taxonomy" id="82979"/>
    <lineage>
        <taxon>Bacteria</taxon>
        <taxon>Pseudomonadati</taxon>
        <taxon>Pseudomonadota</taxon>
        <taxon>Gammaproteobacteria</taxon>
        <taxon>Enterobacterales</taxon>
        <taxon>Budviciaceae</taxon>
        <taxon>Budvicia</taxon>
    </lineage>
</organism>
<evidence type="ECO:0000259" key="2">
    <source>
        <dbReference type="PROSITE" id="PS51160"/>
    </source>
</evidence>
<reference evidence="3 4" key="1">
    <citation type="submission" date="2019-03" db="EMBL/GenBank/DDBJ databases">
        <authorList>
            <consortium name="Pathogen Informatics"/>
        </authorList>
    </citation>
    <scope>NUCLEOTIDE SEQUENCE [LARGE SCALE GENOMIC DNA]</scope>
    <source>
        <strain evidence="3 4">NCTC12282</strain>
    </source>
</reference>